<name>A0ABD3DM48_9LAMI</name>
<dbReference type="Pfam" id="PF23598">
    <property type="entry name" value="LRR_14"/>
    <property type="match status" value="1"/>
</dbReference>
<evidence type="ECO:0000313" key="8">
    <source>
        <dbReference type="EMBL" id="KAL3643365.1"/>
    </source>
</evidence>
<dbReference type="InterPro" id="IPR036388">
    <property type="entry name" value="WH-like_DNA-bd_sf"/>
</dbReference>
<feature type="compositionally biased region" description="Basic and acidic residues" evidence="5">
    <location>
        <begin position="129"/>
        <end position="140"/>
    </location>
</feature>
<proteinExistence type="predicted"/>
<dbReference type="SUPFAM" id="SSF52058">
    <property type="entry name" value="L domain-like"/>
    <property type="match status" value="1"/>
</dbReference>
<dbReference type="InterPro" id="IPR032675">
    <property type="entry name" value="LRR_dom_sf"/>
</dbReference>
<evidence type="ECO:0000256" key="2">
    <source>
        <dbReference type="ARBA" id="ARBA00022741"/>
    </source>
</evidence>
<feature type="compositionally biased region" description="Basic and acidic residues" evidence="5">
    <location>
        <begin position="169"/>
        <end position="193"/>
    </location>
</feature>
<feature type="compositionally biased region" description="Basic and acidic residues" evidence="5">
    <location>
        <begin position="390"/>
        <end position="408"/>
    </location>
</feature>
<evidence type="ECO:0000256" key="1">
    <source>
        <dbReference type="ARBA" id="ARBA00022737"/>
    </source>
</evidence>
<feature type="compositionally biased region" description="Polar residues" evidence="5">
    <location>
        <begin position="314"/>
        <end position="332"/>
    </location>
</feature>
<keyword evidence="9" id="KW-1185">Reference proteome</keyword>
<evidence type="ECO:0000256" key="4">
    <source>
        <dbReference type="ARBA" id="ARBA00022840"/>
    </source>
</evidence>
<evidence type="ECO:0000313" key="9">
    <source>
        <dbReference type="Proteomes" id="UP001632038"/>
    </source>
</evidence>
<feature type="compositionally biased region" description="Polar residues" evidence="5">
    <location>
        <begin position="409"/>
        <end position="421"/>
    </location>
</feature>
<sequence>MSTEQESPTYTNEPPPETDDPKTLKPPNANIIPPPKPDDAETLNDPLAKESPSQNHDAKTVQDPKTNETPPPENGDPQPLKDPNTNETPPPTNDDSEPLKDPNTNETPPEIEDTENLKDPNANVTPPPKTDDHITFKDSETNETPSPKPNDSETLQEPNTNETPPPENDDPKPLKDPNTNEKPPENDNPKPSKDPNTNETPPETDDPKNANVTPPSKPDDAETFKDPVANETPPQTNDSKTVKDPKTNETPPPESDDPKPLKDPNTNATPPKIEDTENIKDPNGNVTPPPKPDDPITFKDSETNETPLPKPNDSETLQNPNTIEPPSTLETKTSSENHPTAEDVETLKHAPATDADPHAQQAPPLENVTTNSSSSHPNYVPAQVTTNHGPEIDENHNEISPADDEKTTSKQPSLTKNNFPKITSDADPRPKKTSSRLWDKAKMIVLNSLKKKSFPKPSVVDKSTKDEKEIELPSKLKKAIQDDVDHTEKGAKMLSEYKEQLNKVLKEIEARQGPLGDDLRKLQRDLIKLRLQITLKYKDSFTNFDFTSKAKQAVPIEVLDMMPQLHKDPFFETSPEFKDFEARYEKLELKLKLCLLCFSIFPENALIKKRVMVQWWVSEGFAPENVANDYFIQLIKKGFIEPDNEDTSFIVGSCRMHPFYRSALVMLAERAKFLNFDPKGRATQNFSGSFRSCLVGEGLISYEDLKDGSVEVLDLEKVHLLININEAVLEFKKNWFSKMRNVNFLYLGRWEASATGHREVDDTVFLEELKNMSYVKFLSLQGVSNMINLPESVLKLTNLEILDIRACHNLETIPKEIGLLKWLTHLDMSECYLLEHMPKDISLLKGLRVLKGFVVGKETRKNKSCTLDDLAGLTNLVKLCIYTGLRQFPDSRNIVSLGNLTGLRKLTISWGGNAFKPRNDEGSDGSSKTEGSDGEKEGFPKTGGLPLGLEKLDLRYFPTSKTPHWLKVENLKGLSELKRLYIRAGKFSDLGQYQESDSWDWPVKKDVWKVEVLRLRYLPEIEMEWRQVQELFPELVYLEQVGCPRLSLVPCDANGVWRKPN</sequence>
<keyword evidence="4" id="KW-0067">ATP-binding</keyword>
<feature type="compositionally biased region" description="Polar residues" evidence="5">
    <location>
        <begin position="367"/>
        <end position="388"/>
    </location>
</feature>
<accession>A0ABD3DM48</accession>
<gene>
    <name evidence="8" type="ORF">CASFOL_014180</name>
</gene>
<protein>
    <submittedName>
        <fullName evidence="8">Uncharacterized protein</fullName>
    </submittedName>
</protein>
<dbReference type="EMBL" id="JAVIJP010000016">
    <property type="protein sequence ID" value="KAL3643365.1"/>
    <property type="molecule type" value="Genomic_DNA"/>
</dbReference>
<dbReference type="PANTHER" id="PTHR23155:SF1076">
    <property type="entry name" value="LEUCINE-RICH REPEAT (LRR) FAMILY PROTEIN-RELATED"/>
    <property type="match status" value="1"/>
</dbReference>
<dbReference type="PANTHER" id="PTHR23155">
    <property type="entry name" value="DISEASE RESISTANCE PROTEIN RP"/>
    <property type="match status" value="1"/>
</dbReference>
<feature type="compositionally biased region" description="Basic and acidic residues" evidence="5">
    <location>
        <begin position="291"/>
        <end position="302"/>
    </location>
</feature>
<evidence type="ECO:0000259" key="6">
    <source>
        <dbReference type="Pfam" id="PF23559"/>
    </source>
</evidence>
<dbReference type="Gene3D" id="1.10.10.10">
    <property type="entry name" value="Winged helix-like DNA-binding domain superfamily/Winged helix DNA-binding domain"/>
    <property type="match status" value="1"/>
</dbReference>
<reference evidence="9" key="1">
    <citation type="journal article" date="2024" name="IScience">
        <title>Strigolactones Initiate the Formation of Haustorium-like Structures in Castilleja.</title>
        <authorList>
            <person name="Buerger M."/>
            <person name="Peterson D."/>
            <person name="Chory J."/>
        </authorList>
    </citation>
    <scope>NUCLEOTIDE SEQUENCE [LARGE SCALE GENOMIC DNA]</scope>
</reference>
<organism evidence="8 9">
    <name type="scientific">Castilleja foliolosa</name>
    <dbReference type="NCBI Taxonomy" id="1961234"/>
    <lineage>
        <taxon>Eukaryota</taxon>
        <taxon>Viridiplantae</taxon>
        <taxon>Streptophyta</taxon>
        <taxon>Embryophyta</taxon>
        <taxon>Tracheophyta</taxon>
        <taxon>Spermatophyta</taxon>
        <taxon>Magnoliopsida</taxon>
        <taxon>eudicotyledons</taxon>
        <taxon>Gunneridae</taxon>
        <taxon>Pentapetalae</taxon>
        <taxon>asterids</taxon>
        <taxon>lamiids</taxon>
        <taxon>Lamiales</taxon>
        <taxon>Orobanchaceae</taxon>
        <taxon>Pedicularideae</taxon>
        <taxon>Castillejinae</taxon>
        <taxon>Castilleja</taxon>
    </lineage>
</organism>
<feature type="compositionally biased region" description="Basic and acidic residues" evidence="5">
    <location>
        <begin position="333"/>
        <end position="348"/>
    </location>
</feature>
<feature type="domain" description="Disease resistance protein winged helix" evidence="6">
    <location>
        <begin position="600"/>
        <end position="658"/>
    </location>
</feature>
<dbReference type="Gene3D" id="3.80.10.10">
    <property type="entry name" value="Ribonuclease Inhibitor"/>
    <property type="match status" value="1"/>
</dbReference>
<comment type="caution">
    <text evidence="8">The sequence shown here is derived from an EMBL/GenBank/DDBJ whole genome shotgun (WGS) entry which is preliminary data.</text>
</comment>
<keyword evidence="2" id="KW-0547">Nucleotide-binding</keyword>
<dbReference type="InterPro" id="IPR044974">
    <property type="entry name" value="Disease_R_plants"/>
</dbReference>
<feature type="region of interest" description="Disordered" evidence="5">
    <location>
        <begin position="917"/>
        <end position="945"/>
    </location>
</feature>
<keyword evidence="1" id="KW-0677">Repeat</keyword>
<feature type="region of interest" description="Disordered" evidence="5">
    <location>
        <begin position="1"/>
        <end position="438"/>
    </location>
</feature>
<dbReference type="Proteomes" id="UP001632038">
    <property type="component" value="Unassembled WGS sequence"/>
</dbReference>
<dbReference type="InterPro" id="IPR055414">
    <property type="entry name" value="LRR_R13L4/SHOC2-like"/>
</dbReference>
<feature type="domain" description="Disease resistance R13L4/SHOC-2-like LRR" evidence="7">
    <location>
        <begin position="761"/>
        <end position="978"/>
    </location>
</feature>
<feature type="compositionally biased region" description="Basic and acidic residues" evidence="5">
    <location>
        <begin position="930"/>
        <end position="939"/>
    </location>
</feature>
<evidence type="ECO:0000256" key="5">
    <source>
        <dbReference type="SAM" id="MobiDB-lite"/>
    </source>
</evidence>
<feature type="compositionally biased region" description="Basic and acidic residues" evidence="5">
    <location>
        <begin position="56"/>
        <end position="66"/>
    </location>
</feature>
<evidence type="ECO:0000259" key="7">
    <source>
        <dbReference type="Pfam" id="PF23598"/>
    </source>
</evidence>
<dbReference type="InterPro" id="IPR058922">
    <property type="entry name" value="WHD_DRP"/>
</dbReference>
<dbReference type="Pfam" id="PF23559">
    <property type="entry name" value="WHD_DRP"/>
    <property type="match status" value="1"/>
</dbReference>
<evidence type="ECO:0000256" key="3">
    <source>
        <dbReference type="ARBA" id="ARBA00022821"/>
    </source>
</evidence>
<feature type="compositionally biased region" description="Polar residues" evidence="5">
    <location>
        <begin position="1"/>
        <end position="12"/>
    </location>
</feature>
<dbReference type="GO" id="GO:0006952">
    <property type="term" value="P:defense response"/>
    <property type="evidence" value="ECO:0007669"/>
    <property type="project" value="UniProtKB-KW"/>
</dbReference>
<dbReference type="AlphaFoldDB" id="A0ABD3DM48"/>
<keyword evidence="3" id="KW-0611">Plant defense</keyword>